<gene>
    <name evidence="2" type="ORF">Taro_049118</name>
</gene>
<evidence type="ECO:0000313" key="3">
    <source>
        <dbReference type="Proteomes" id="UP000652761"/>
    </source>
</evidence>
<feature type="non-terminal residue" evidence="2">
    <location>
        <position position="87"/>
    </location>
</feature>
<organism evidence="2 3">
    <name type="scientific">Colocasia esculenta</name>
    <name type="common">Wild taro</name>
    <name type="synonym">Arum esculentum</name>
    <dbReference type="NCBI Taxonomy" id="4460"/>
    <lineage>
        <taxon>Eukaryota</taxon>
        <taxon>Viridiplantae</taxon>
        <taxon>Streptophyta</taxon>
        <taxon>Embryophyta</taxon>
        <taxon>Tracheophyta</taxon>
        <taxon>Spermatophyta</taxon>
        <taxon>Magnoliopsida</taxon>
        <taxon>Liliopsida</taxon>
        <taxon>Araceae</taxon>
        <taxon>Aroideae</taxon>
        <taxon>Colocasieae</taxon>
        <taxon>Colocasia</taxon>
    </lineage>
</organism>
<accession>A0A843XA04</accession>
<keyword evidence="3" id="KW-1185">Reference proteome</keyword>
<sequence length="87" mass="10004">MLRLCRHESKSRSTRVDTDQEQVDTGPRSQNSLFAEWDKRSTQDQEQVDTGPRSQNKLGQEVDTTTRAGQHTTERLQLKMDDCHVSS</sequence>
<dbReference type="Proteomes" id="UP000652761">
    <property type="component" value="Unassembled WGS sequence"/>
</dbReference>
<name>A0A843XA04_COLES</name>
<feature type="compositionally biased region" description="Polar residues" evidence="1">
    <location>
        <begin position="52"/>
        <end position="71"/>
    </location>
</feature>
<dbReference type="EMBL" id="NMUH01006872">
    <property type="protein sequence ID" value="MQM16166.1"/>
    <property type="molecule type" value="Genomic_DNA"/>
</dbReference>
<evidence type="ECO:0000256" key="1">
    <source>
        <dbReference type="SAM" id="MobiDB-lite"/>
    </source>
</evidence>
<proteinExistence type="predicted"/>
<reference evidence="2" key="1">
    <citation type="submission" date="2017-07" db="EMBL/GenBank/DDBJ databases">
        <title>Taro Niue Genome Assembly and Annotation.</title>
        <authorList>
            <person name="Atibalentja N."/>
            <person name="Keating K."/>
            <person name="Fields C.J."/>
        </authorList>
    </citation>
    <scope>NUCLEOTIDE SEQUENCE</scope>
    <source>
        <strain evidence="2">Niue_2</strain>
        <tissue evidence="2">Leaf</tissue>
    </source>
</reference>
<feature type="compositionally biased region" description="Basic and acidic residues" evidence="1">
    <location>
        <begin position="1"/>
        <end position="18"/>
    </location>
</feature>
<dbReference type="AlphaFoldDB" id="A0A843XA04"/>
<feature type="compositionally biased region" description="Basic and acidic residues" evidence="1">
    <location>
        <begin position="72"/>
        <end position="87"/>
    </location>
</feature>
<feature type="region of interest" description="Disordered" evidence="1">
    <location>
        <begin position="1"/>
        <end position="87"/>
    </location>
</feature>
<protein>
    <submittedName>
        <fullName evidence="2">Uncharacterized protein</fullName>
    </submittedName>
</protein>
<evidence type="ECO:0000313" key="2">
    <source>
        <dbReference type="EMBL" id="MQM16166.1"/>
    </source>
</evidence>
<comment type="caution">
    <text evidence="2">The sequence shown here is derived from an EMBL/GenBank/DDBJ whole genome shotgun (WGS) entry which is preliminary data.</text>
</comment>